<evidence type="ECO:0000313" key="13">
    <source>
        <dbReference type="Proteomes" id="UP000548685"/>
    </source>
</evidence>
<evidence type="ECO:0000256" key="8">
    <source>
        <dbReference type="SAM" id="Phobius"/>
    </source>
</evidence>
<dbReference type="InterPro" id="IPR018704">
    <property type="entry name" value="SecYEG/CpoB_TPR"/>
</dbReference>
<evidence type="ECO:0000256" key="1">
    <source>
        <dbReference type="ARBA" id="ARBA00004167"/>
    </source>
</evidence>
<comment type="subcellular location">
    <subcellularLocation>
        <location evidence="2">Cell membrane</location>
    </subcellularLocation>
    <subcellularLocation>
        <location evidence="1">Membrane</location>
        <topology evidence="1">Single-pass membrane protein</topology>
    </subcellularLocation>
</comment>
<reference evidence="10 13" key="2">
    <citation type="submission" date="2020-08" db="EMBL/GenBank/DDBJ databases">
        <title>Genomic Encyclopedia of Type Strains, Phase IV (KMG-IV): sequencing the most valuable type-strain genomes for metagenomic binning, comparative biology and taxonomic classification.</title>
        <authorList>
            <person name="Goeker M."/>
        </authorList>
    </citation>
    <scope>NUCLEOTIDE SEQUENCE [LARGE SCALE GENOMIC DNA]</scope>
    <source>
        <strain evidence="10 13">DSM 8510</strain>
    </source>
</reference>
<evidence type="ECO:0000256" key="6">
    <source>
        <dbReference type="ARBA" id="ARBA00023136"/>
    </source>
</evidence>
<evidence type="ECO:0000313" key="10">
    <source>
        <dbReference type="EMBL" id="MBB3776491.1"/>
    </source>
</evidence>
<dbReference type="InterPro" id="IPR026039">
    <property type="entry name" value="YfgM"/>
</dbReference>
<comment type="caution">
    <text evidence="11">The sequence shown here is derived from an EMBL/GenBank/DDBJ whole genome shotgun (WGS) entry which is preliminary data.</text>
</comment>
<sequence length="266" mass="28239">MARTPTTTPVPATPSREDEVLIREIDEAVREDALYTFMRDHGIKVLGVILLGLAGLGGYLIWDHYSEKALEEQSETLISALDYLDKRDFKTASEKVAPLLADGSAPGARAAARFLQAAAALEEGNNDKATGLFKEIAADAEAPPALRDLARVRDVSLNFDRMKPADVIAQLSPLAKPGSAYFGSAAELVAMAHLEAGNRAEAGKLFAAIAKDEDLPETLRSRARQMAGLMGVDAVVDVKKLLKDEGVTDDALEPAEANAGNAAAAE</sequence>
<feature type="domain" description="Ancillary SecYEG translocon subunit/Cell division coordinator CpoB TPR" evidence="9">
    <location>
        <begin position="37"/>
        <end position="207"/>
    </location>
</feature>
<dbReference type="OrthoDB" id="7173339at2"/>
<dbReference type="AlphaFoldDB" id="A0A6I4UH20"/>
<keyword evidence="3" id="KW-1003">Cell membrane</keyword>
<name>A0A6I4UH20_9SPHN</name>
<dbReference type="GO" id="GO:0044877">
    <property type="term" value="F:protein-containing complex binding"/>
    <property type="evidence" value="ECO:0007669"/>
    <property type="project" value="InterPro"/>
</dbReference>
<keyword evidence="6 8" id="KW-0472">Membrane</keyword>
<keyword evidence="13" id="KW-1185">Reference proteome</keyword>
<dbReference type="EMBL" id="WTYB01000002">
    <property type="protein sequence ID" value="MXP38431.1"/>
    <property type="molecule type" value="Genomic_DNA"/>
</dbReference>
<keyword evidence="4 8" id="KW-0812">Transmembrane</keyword>
<evidence type="ECO:0000256" key="5">
    <source>
        <dbReference type="ARBA" id="ARBA00022989"/>
    </source>
</evidence>
<keyword evidence="7" id="KW-0143">Chaperone</keyword>
<organism evidence="11 12">
    <name type="scientific">Erythrobacter ramosus</name>
    <dbReference type="NCBI Taxonomy" id="35811"/>
    <lineage>
        <taxon>Bacteria</taxon>
        <taxon>Pseudomonadati</taxon>
        <taxon>Pseudomonadota</taxon>
        <taxon>Alphaproteobacteria</taxon>
        <taxon>Sphingomonadales</taxon>
        <taxon>Erythrobacteraceae</taxon>
        <taxon>Erythrobacter/Porphyrobacter group</taxon>
        <taxon>Erythrobacter</taxon>
    </lineage>
</organism>
<protein>
    <submittedName>
        <fullName evidence="11">Tetratricopeptide repeat protein</fullName>
    </submittedName>
</protein>
<evidence type="ECO:0000313" key="11">
    <source>
        <dbReference type="EMBL" id="MXP38431.1"/>
    </source>
</evidence>
<evidence type="ECO:0000313" key="12">
    <source>
        <dbReference type="Proteomes" id="UP000430021"/>
    </source>
</evidence>
<evidence type="ECO:0000256" key="3">
    <source>
        <dbReference type="ARBA" id="ARBA00022475"/>
    </source>
</evidence>
<dbReference type="PANTHER" id="PTHR38035">
    <property type="entry name" value="UPF0070 PROTEIN YFGM"/>
    <property type="match status" value="1"/>
</dbReference>
<dbReference type="Pfam" id="PF09976">
    <property type="entry name" value="TPR_21"/>
    <property type="match status" value="1"/>
</dbReference>
<dbReference type="Proteomes" id="UP000548685">
    <property type="component" value="Unassembled WGS sequence"/>
</dbReference>
<feature type="transmembrane region" description="Helical" evidence="8">
    <location>
        <begin position="45"/>
        <end position="62"/>
    </location>
</feature>
<evidence type="ECO:0000259" key="9">
    <source>
        <dbReference type="Pfam" id="PF09976"/>
    </source>
</evidence>
<accession>A0A6I4UH20</accession>
<dbReference type="EMBL" id="JACICE010000002">
    <property type="protein sequence ID" value="MBB3776491.1"/>
    <property type="molecule type" value="Genomic_DNA"/>
</dbReference>
<dbReference type="PANTHER" id="PTHR38035:SF1">
    <property type="entry name" value="ANCILLARY SECYEG TRANSLOCON SUBUNIT"/>
    <property type="match status" value="1"/>
</dbReference>
<reference evidence="11 12" key="1">
    <citation type="submission" date="2019-12" db="EMBL/GenBank/DDBJ databases">
        <title>Genomic-based taxomic classification of the family Erythrobacteraceae.</title>
        <authorList>
            <person name="Xu L."/>
        </authorList>
    </citation>
    <scope>NUCLEOTIDE SEQUENCE [LARGE SCALE GENOMIC DNA]</scope>
    <source>
        <strain evidence="11 12">JCM 10282</strain>
    </source>
</reference>
<gene>
    <name evidence="10" type="ORF">FHS52_002460</name>
    <name evidence="11" type="ORF">GRI59_07365</name>
</gene>
<evidence type="ECO:0000256" key="7">
    <source>
        <dbReference type="ARBA" id="ARBA00023186"/>
    </source>
</evidence>
<proteinExistence type="predicted"/>
<evidence type="ECO:0000256" key="2">
    <source>
        <dbReference type="ARBA" id="ARBA00004236"/>
    </source>
</evidence>
<keyword evidence="5 8" id="KW-1133">Transmembrane helix</keyword>
<dbReference type="GO" id="GO:0005886">
    <property type="term" value="C:plasma membrane"/>
    <property type="evidence" value="ECO:0007669"/>
    <property type="project" value="UniProtKB-SubCell"/>
</dbReference>
<dbReference type="RefSeq" id="WP_160760588.1">
    <property type="nucleotide sequence ID" value="NZ_BAAADZ010000010.1"/>
</dbReference>
<dbReference type="Proteomes" id="UP000430021">
    <property type="component" value="Unassembled WGS sequence"/>
</dbReference>
<evidence type="ECO:0000256" key="4">
    <source>
        <dbReference type="ARBA" id="ARBA00022692"/>
    </source>
</evidence>